<keyword evidence="3" id="KW-0547">Nucleotide-binding</keyword>
<dbReference type="EMBL" id="LXQA010035739">
    <property type="protein sequence ID" value="MCH97714.1"/>
    <property type="molecule type" value="Genomic_DNA"/>
</dbReference>
<dbReference type="EC" id="3.6.4.13" evidence="1"/>
<dbReference type="PANTHER" id="PTHR18934:SF136">
    <property type="entry name" value="ATP-DEPENDENT RNA HELICASE DHX35-RELATED"/>
    <property type="match status" value="1"/>
</dbReference>
<dbReference type="Gene3D" id="3.40.50.300">
    <property type="entry name" value="P-loop containing nucleotide triphosphate hydrolases"/>
    <property type="match status" value="1"/>
</dbReference>
<sequence>ISDIENLVVAPISRASAKQRAGRAGRVRPGKCYR</sequence>
<dbReference type="GO" id="GO:0003723">
    <property type="term" value="F:RNA binding"/>
    <property type="evidence" value="ECO:0007669"/>
    <property type="project" value="TreeGrafter"/>
</dbReference>
<evidence type="ECO:0000256" key="2">
    <source>
        <dbReference type="ARBA" id="ARBA00047984"/>
    </source>
</evidence>
<keyword evidence="3" id="KW-0347">Helicase</keyword>
<feature type="non-terminal residue" evidence="3">
    <location>
        <position position="1"/>
    </location>
</feature>
<keyword evidence="3" id="KW-0378">Hydrolase</keyword>
<dbReference type="SUPFAM" id="SSF52540">
    <property type="entry name" value="P-loop containing nucleoside triphosphate hydrolases"/>
    <property type="match status" value="1"/>
</dbReference>
<organism evidence="3 4">
    <name type="scientific">Trifolium medium</name>
    <dbReference type="NCBI Taxonomy" id="97028"/>
    <lineage>
        <taxon>Eukaryota</taxon>
        <taxon>Viridiplantae</taxon>
        <taxon>Streptophyta</taxon>
        <taxon>Embryophyta</taxon>
        <taxon>Tracheophyta</taxon>
        <taxon>Spermatophyta</taxon>
        <taxon>Magnoliopsida</taxon>
        <taxon>eudicotyledons</taxon>
        <taxon>Gunneridae</taxon>
        <taxon>Pentapetalae</taxon>
        <taxon>rosids</taxon>
        <taxon>fabids</taxon>
        <taxon>Fabales</taxon>
        <taxon>Fabaceae</taxon>
        <taxon>Papilionoideae</taxon>
        <taxon>50 kb inversion clade</taxon>
        <taxon>NPAAA clade</taxon>
        <taxon>Hologalegina</taxon>
        <taxon>IRL clade</taxon>
        <taxon>Trifolieae</taxon>
        <taxon>Trifolium</taxon>
    </lineage>
</organism>
<protein>
    <recommendedName>
        <fullName evidence="1">RNA helicase</fullName>
        <ecNumber evidence="1">3.6.4.13</ecNumber>
    </recommendedName>
</protein>
<keyword evidence="3" id="KW-0067">ATP-binding</keyword>
<accession>A0A392NGQ4</accession>
<proteinExistence type="predicted"/>
<comment type="caution">
    <text evidence="3">The sequence shown here is derived from an EMBL/GenBank/DDBJ whole genome shotgun (WGS) entry which is preliminary data.</text>
</comment>
<evidence type="ECO:0000313" key="4">
    <source>
        <dbReference type="Proteomes" id="UP000265520"/>
    </source>
</evidence>
<evidence type="ECO:0000313" key="3">
    <source>
        <dbReference type="EMBL" id="MCH97714.1"/>
    </source>
</evidence>
<dbReference type="PANTHER" id="PTHR18934">
    <property type="entry name" value="ATP-DEPENDENT RNA HELICASE"/>
    <property type="match status" value="1"/>
</dbReference>
<dbReference type="AlphaFoldDB" id="A0A392NGQ4"/>
<dbReference type="Proteomes" id="UP000265520">
    <property type="component" value="Unassembled WGS sequence"/>
</dbReference>
<evidence type="ECO:0000256" key="1">
    <source>
        <dbReference type="ARBA" id="ARBA00012552"/>
    </source>
</evidence>
<name>A0A392NGQ4_9FABA</name>
<keyword evidence="4" id="KW-1185">Reference proteome</keyword>
<reference evidence="3 4" key="1">
    <citation type="journal article" date="2018" name="Front. Plant Sci.">
        <title>Red Clover (Trifolium pratense) and Zigzag Clover (T. medium) - A Picture of Genomic Similarities and Differences.</title>
        <authorList>
            <person name="Dluhosova J."/>
            <person name="Istvanek J."/>
            <person name="Nedelnik J."/>
            <person name="Repkova J."/>
        </authorList>
    </citation>
    <scope>NUCLEOTIDE SEQUENCE [LARGE SCALE GENOMIC DNA]</scope>
    <source>
        <strain evidence="4">cv. 10/8</strain>
        <tissue evidence="3">Leaf</tissue>
    </source>
</reference>
<dbReference type="InterPro" id="IPR027417">
    <property type="entry name" value="P-loop_NTPase"/>
</dbReference>
<dbReference type="GO" id="GO:0003724">
    <property type="term" value="F:RNA helicase activity"/>
    <property type="evidence" value="ECO:0007669"/>
    <property type="project" value="UniProtKB-EC"/>
</dbReference>
<comment type="catalytic activity">
    <reaction evidence="2">
        <text>ATP + H2O = ADP + phosphate + H(+)</text>
        <dbReference type="Rhea" id="RHEA:13065"/>
        <dbReference type="ChEBI" id="CHEBI:15377"/>
        <dbReference type="ChEBI" id="CHEBI:15378"/>
        <dbReference type="ChEBI" id="CHEBI:30616"/>
        <dbReference type="ChEBI" id="CHEBI:43474"/>
        <dbReference type="ChEBI" id="CHEBI:456216"/>
        <dbReference type="EC" id="3.6.4.13"/>
    </reaction>
</comment>